<dbReference type="EMBL" id="KN847520">
    <property type="protein sequence ID" value="KIV97835.1"/>
    <property type="molecule type" value="Genomic_DNA"/>
</dbReference>
<feature type="compositionally biased region" description="Basic and acidic residues" evidence="1">
    <location>
        <begin position="175"/>
        <end position="184"/>
    </location>
</feature>
<organism evidence="2 3">
    <name type="scientific">Exophiala mesophila</name>
    <name type="common">Black yeast-like fungus</name>
    <dbReference type="NCBI Taxonomy" id="212818"/>
    <lineage>
        <taxon>Eukaryota</taxon>
        <taxon>Fungi</taxon>
        <taxon>Dikarya</taxon>
        <taxon>Ascomycota</taxon>
        <taxon>Pezizomycotina</taxon>
        <taxon>Eurotiomycetes</taxon>
        <taxon>Chaetothyriomycetidae</taxon>
        <taxon>Chaetothyriales</taxon>
        <taxon>Herpotrichiellaceae</taxon>
        <taxon>Exophiala</taxon>
    </lineage>
</organism>
<dbReference type="AlphaFoldDB" id="A0A0D1X7J9"/>
<evidence type="ECO:0000313" key="2">
    <source>
        <dbReference type="EMBL" id="KIV97835.1"/>
    </source>
</evidence>
<gene>
    <name evidence="2" type="ORF">PV10_01540</name>
</gene>
<reference evidence="2 3" key="1">
    <citation type="submission" date="2015-01" db="EMBL/GenBank/DDBJ databases">
        <title>The Genome Sequence of Exophiala mesophila CBS40295.</title>
        <authorList>
            <consortium name="The Broad Institute Genomics Platform"/>
            <person name="Cuomo C."/>
            <person name="de Hoog S."/>
            <person name="Gorbushina A."/>
            <person name="Stielow B."/>
            <person name="Teixiera M."/>
            <person name="Abouelleil A."/>
            <person name="Chapman S.B."/>
            <person name="Priest M."/>
            <person name="Young S.K."/>
            <person name="Wortman J."/>
            <person name="Nusbaum C."/>
            <person name="Birren B."/>
        </authorList>
    </citation>
    <scope>NUCLEOTIDE SEQUENCE [LARGE SCALE GENOMIC DNA]</scope>
    <source>
        <strain evidence="2 3">CBS 40295</strain>
    </source>
</reference>
<keyword evidence="3" id="KW-1185">Reference proteome</keyword>
<feature type="compositionally biased region" description="Basic and acidic residues" evidence="1">
    <location>
        <begin position="72"/>
        <end position="82"/>
    </location>
</feature>
<dbReference type="Proteomes" id="UP000054302">
    <property type="component" value="Unassembled WGS sequence"/>
</dbReference>
<dbReference type="GeneID" id="27319385"/>
<dbReference type="HOGENOM" id="CLU_1468174_0_0_1"/>
<evidence type="ECO:0000313" key="3">
    <source>
        <dbReference type="Proteomes" id="UP000054302"/>
    </source>
</evidence>
<evidence type="ECO:0000256" key="1">
    <source>
        <dbReference type="SAM" id="MobiDB-lite"/>
    </source>
</evidence>
<name>A0A0D1X7J9_EXOME</name>
<feature type="compositionally biased region" description="Acidic residues" evidence="1">
    <location>
        <begin position="149"/>
        <end position="158"/>
    </location>
</feature>
<dbReference type="RefSeq" id="XP_016229409.1">
    <property type="nucleotide sequence ID" value="XM_016365760.1"/>
</dbReference>
<accession>A0A0D1X7J9</accession>
<protein>
    <submittedName>
        <fullName evidence="2">Uncharacterized protein</fullName>
    </submittedName>
</protein>
<feature type="region of interest" description="Disordered" evidence="1">
    <location>
        <begin position="30"/>
        <end position="132"/>
    </location>
</feature>
<feature type="region of interest" description="Disordered" evidence="1">
    <location>
        <begin position="146"/>
        <end position="184"/>
    </location>
</feature>
<dbReference type="VEuPathDB" id="FungiDB:PV10_01540"/>
<feature type="compositionally biased region" description="Low complexity" evidence="1">
    <location>
        <begin position="32"/>
        <end position="43"/>
    </location>
</feature>
<proteinExistence type="predicted"/>
<sequence length="184" mass="20553">MSDNREHHNNQTRASAGMGYVLRSLLLPAAVPSDNSPSQPQQPFVDSTGFLRCPLPVLPPEETDFPVLSTTSKRDGHGRIISEKANTSSNVFHRQEPPPPCSESLVVENVSDTSDQESETNPTKKRKFSNQAMVDKYRRDMAIIRQEMATDEDADMTEQTEAVKETPMAESDTESEPHRELPRS</sequence>